<evidence type="ECO:0000313" key="7">
    <source>
        <dbReference type="Proteomes" id="UP000015105"/>
    </source>
</evidence>
<dbReference type="Pfam" id="PF02365">
    <property type="entry name" value="NAM"/>
    <property type="match status" value="1"/>
</dbReference>
<dbReference type="EnsemblPlants" id="AET2Gv21306700.5">
    <property type="protein sequence ID" value="AET2Gv21306700.5"/>
    <property type="gene ID" value="AET2Gv21306700"/>
</dbReference>
<evidence type="ECO:0000259" key="5">
    <source>
        <dbReference type="PROSITE" id="PS51005"/>
    </source>
</evidence>
<dbReference type="Gene3D" id="2.170.150.80">
    <property type="entry name" value="NAC domain"/>
    <property type="match status" value="1"/>
</dbReference>
<reference evidence="6" key="5">
    <citation type="journal article" date="2021" name="G3 (Bethesda)">
        <title>Aegilops tauschii genome assembly Aet v5.0 features greater sequence contiguity and improved annotation.</title>
        <authorList>
            <person name="Wang L."/>
            <person name="Zhu T."/>
            <person name="Rodriguez J.C."/>
            <person name="Deal K.R."/>
            <person name="Dubcovsky J."/>
            <person name="McGuire P.E."/>
            <person name="Lux T."/>
            <person name="Spannagl M."/>
            <person name="Mayer K.F.X."/>
            <person name="Baldrich P."/>
            <person name="Meyers B.C."/>
            <person name="Huo N."/>
            <person name="Gu Y.Q."/>
            <person name="Zhou H."/>
            <person name="Devos K.M."/>
            <person name="Bennetzen J.L."/>
            <person name="Unver T."/>
            <person name="Budak H."/>
            <person name="Gulick P.J."/>
            <person name="Galiba G."/>
            <person name="Kalapos B."/>
            <person name="Nelson D.R."/>
            <person name="Li P."/>
            <person name="You F.M."/>
            <person name="Luo M.C."/>
            <person name="Dvorak J."/>
        </authorList>
    </citation>
    <scope>NUCLEOTIDE SEQUENCE [LARGE SCALE GENOMIC DNA]</scope>
    <source>
        <strain evidence="6">cv. AL8/78</strain>
    </source>
</reference>
<keyword evidence="1" id="KW-0805">Transcription regulation</keyword>
<dbReference type="InterPro" id="IPR036093">
    <property type="entry name" value="NAC_dom_sf"/>
</dbReference>
<feature type="domain" description="NAC" evidence="5">
    <location>
        <begin position="60"/>
        <end position="210"/>
    </location>
</feature>
<evidence type="ECO:0000256" key="1">
    <source>
        <dbReference type="ARBA" id="ARBA00023015"/>
    </source>
</evidence>
<keyword evidence="2" id="KW-0238">DNA-binding</keyword>
<dbReference type="SUPFAM" id="SSF101941">
    <property type="entry name" value="NAC domain"/>
    <property type="match status" value="1"/>
</dbReference>
<accession>A0A453DME3</accession>
<dbReference type="PANTHER" id="PTHR31744:SF210">
    <property type="entry name" value="NAC DOMAIN-CONTAINING PROTEIN 86-LIKE"/>
    <property type="match status" value="1"/>
</dbReference>
<keyword evidence="3" id="KW-0804">Transcription</keyword>
<dbReference type="STRING" id="200361.A0A453DME3"/>
<dbReference type="Gramene" id="AET2Gv21306700.5">
    <property type="protein sequence ID" value="AET2Gv21306700.5"/>
    <property type="gene ID" value="AET2Gv21306700"/>
</dbReference>
<proteinExistence type="predicted"/>
<reference evidence="7" key="1">
    <citation type="journal article" date="2014" name="Science">
        <title>Ancient hybridizations among the ancestral genomes of bread wheat.</title>
        <authorList>
            <consortium name="International Wheat Genome Sequencing Consortium,"/>
            <person name="Marcussen T."/>
            <person name="Sandve S.R."/>
            <person name="Heier L."/>
            <person name="Spannagl M."/>
            <person name="Pfeifer M."/>
            <person name="Jakobsen K.S."/>
            <person name="Wulff B.B."/>
            <person name="Steuernagel B."/>
            <person name="Mayer K.F."/>
            <person name="Olsen O.A."/>
        </authorList>
    </citation>
    <scope>NUCLEOTIDE SEQUENCE [LARGE SCALE GENOMIC DNA]</scope>
    <source>
        <strain evidence="7">cv. AL8/78</strain>
    </source>
</reference>
<dbReference type="GO" id="GO:0003677">
    <property type="term" value="F:DNA binding"/>
    <property type="evidence" value="ECO:0007669"/>
    <property type="project" value="UniProtKB-KW"/>
</dbReference>
<protein>
    <recommendedName>
        <fullName evidence="5">NAC domain-containing protein</fullName>
    </recommendedName>
</protein>
<evidence type="ECO:0000313" key="6">
    <source>
        <dbReference type="EnsemblPlants" id="AET2Gv21306700.5"/>
    </source>
</evidence>
<name>A0A453DME3_AEGTS</name>
<organism evidence="6 7">
    <name type="scientific">Aegilops tauschii subsp. strangulata</name>
    <name type="common">Goatgrass</name>
    <dbReference type="NCBI Taxonomy" id="200361"/>
    <lineage>
        <taxon>Eukaryota</taxon>
        <taxon>Viridiplantae</taxon>
        <taxon>Streptophyta</taxon>
        <taxon>Embryophyta</taxon>
        <taxon>Tracheophyta</taxon>
        <taxon>Spermatophyta</taxon>
        <taxon>Magnoliopsida</taxon>
        <taxon>Liliopsida</taxon>
        <taxon>Poales</taxon>
        <taxon>Poaceae</taxon>
        <taxon>BOP clade</taxon>
        <taxon>Pooideae</taxon>
        <taxon>Triticodae</taxon>
        <taxon>Triticeae</taxon>
        <taxon>Triticinae</taxon>
        <taxon>Aegilops</taxon>
    </lineage>
</organism>
<dbReference type="InterPro" id="IPR003441">
    <property type="entry name" value="NAC-dom"/>
</dbReference>
<dbReference type="PANTHER" id="PTHR31744">
    <property type="entry name" value="PROTEIN CUP-SHAPED COTYLEDON 2-RELATED"/>
    <property type="match status" value="1"/>
</dbReference>
<dbReference type="Proteomes" id="UP000015105">
    <property type="component" value="Chromosome 2D"/>
</dbReference>
<reference evidence="6" key="4">
    <citation type="submission" date="2019-03" db="UniProtKB">
        <authorList>
            <consortium name="EnsemblPlants"/>
        </authorList>
    </citation>
    <scope>IDENTIFICATION</scope>
</reference>
<reference evidence="6" key="3">
    <citation type="journal article" date="2017" name="Nature">
        <title>Genome sequence of the progenitor of the wheat D genome Aegilops tauschii.</title>
        <authorList>
            <person name="Luo M.C."/>
            <person name="Gu Y.Q."/>
            <person name="Puiu D."/>
            <person name="Wang H."/>
            <person name="Twardziok S.O."/>
            <person name="Deal K.R."/>
            <person name="Huo N."/>
            <person name="Zhu T."/>
            <person name="Wang L."/>
            <person name="Wang Y."/>
            <person name="McGuire P.E."/>
            <person name="Liu S."/>
            <person name="Long H."/>
            <person name="Ramasamy R.K."/>
            <person name="Rodriguez J.C."/>
            <person name="Van S.L."/>
            <person name="Yuan L."/>
            <person name="Wang Z."/>
            <person name="Xia Z."/>
            <person name="Xiao L."/>
            <person name="Anderson O.D."/>
            <person name="Ouyang S."/>
            <person name="Liang Y."/>
            <person name="Zimin A.V."/>
            <person name="Pertea G."/>
            <person name="Qi P."/>
            <person name="Bennetzen J.L."/>
            <person name="Dai X."/>
            <person name="Dawson M.W."/>
            <person name="Muller H.G."/>
            <person name="Kugler K."/>
            <person name="Rivarola-Duarte L."/>
            <person name="Spannagl M."/>
            <person name="Mayer K.F.X."/>
            <person name="Lu F.H."/>
            <person name="Bevan M.W."/>
            <person name="Leroy P."/>
            <person name="Li P."/>
            <person name="You F.M."/>
            <person name="Sun Q."/>
            <person name="Liu Z."/>
            <person name="Lyons E."/>
            <person name="Wicker T."/>
            <person name="Salzberg S.L."/>
            <person name="Devos K.M."/>
            <person name="Dvorak J."/>
        </authorList>
    </citation>
    <scope>NUCLEOTIDE SEQUENCE [LARGE SCALE GENOMIC DNA]</scope>
    <source>
        <strain evidence="6">cv. AL8/78</strain>
    </source>
</reference>
<reference evidence="7" key="2">
    <citation type="journal article" date="2017" name="Nat. Plants">
        <title>The Aegilops tauschii genome reveals multiple impacts of transposons.</title>
        <authorList>
            <person name="Zhao G."/>
            <person name="Zou C."/>
            <person name="Li K."/>
            <person name="Wang K."/>
            <person name="Li T."/>
            <person name="Gao L."/>
            <person name="Zhang X."/>
            <person name="Wang H."/>
            <person name="Yang Z."/>
            <person name="Liu X."/>
            <person name="Jiang W."/>
            <person name="Mao L."/>
            <person name="Kong X."/>
            <person name="Jiao Y."/>
            <person name="Jia J."/>
        </authorList>
    </citation>
    <scope>NUCLEOTIDE SEQUENCE [LARGE SCALE GENOMIC DNA]</scope>
    <source>
        <strain evidence="7">cv. AL8/78</strain>
    </source>
</reference>
<dbReference type="AlphaFoldDB" id="A0A453DME3"/>
<sequence>ATATTHYRAITISIPSQISFSQSVVTRPTGVRIDRPRRQAAMACVTVPAATAEMERAFALPPGYRFHPTDHELVNWFLKRKLLGLPIDLDFIPVVDVYRFEPDQLPDKSFSPSTGDPGAKVEWYFFAPRVRKYPTGLRMERATLKGFWKSTGKDRPVIHNGIVVGMKKTLVFHIGKAPRGTRTNWVMHEYRLHPDHRIHDTYVLCRIFNKNTMTQSPDLLSGVDMDEEGMHLVANNADMDNEGFQPMSGGANASKEAIHPVFHNANTDKEGINPVSGNIVGDMEGIYPMPGDIFADMAGVHPMFGGAVPHNEETDPMSDSVVRDMEGIHPVSDSFIPDMEGIHPVFGGAVPHNEETDPMSAGVYTDVDFSWMQLVPDDICCPNIELDKDDSCTELINDYMW</sequence>
<keyword evidence="4" id="KW-0539">Nucleus</keyword>
<evidence type="ECO:0000256" key="2">
    <source>
        <dbReference type="ARBA" id="ARBA00023125"/>
    </source>
</evidence>
<evidence type="ECO:0000256" key="3">
    <source>
        <dbReference type="ARBA" id="ARBA00023163"/>
    </source>
</evidence>
<evidence type="ECO:0000256" key="4">
    <source>
        <dbReference type="ARBA" id="ARBA00023242"/>
    </source>
</evidence>
<dbReference type="GO" id="GO:0006355">
    <property type="term" value="P:regulation of DNA-templated transcription"/>
    <property type="evidence" value="ECO:0007669"/>
    <property type="project" value="InterPro"/>
</dbReference>
<keyword evidence="7" id="KW-1185">Reference proteome</keyword>
<dbReference type="PROSITE" id="PS51005">
    <property type="entry name" value="NAC"/>
    <property type="match status" value="1"/>
</dbReference>